<dbReference type="SUPFAM" id="SSF52777">
    <property type="entry name" value="CoA-dependent acyltransferases"/>
    <property type="match status" value="1"/>
</dbReference>
<feature type="domain" description="Condensation" evidence="1">
    <location>
        <begin position="5"/>
        <end position="70"/>
    </location>
</feature>
<accession>A0A268QWN5</accession>
<sequence length="70" mass="7907">PLVIEGEWLTNLKKACEQLDVSVYMFLLGIMNILLAKYTRNEDIIVGTSFSGRFHPDLNHVIGSFINTLP</sequence>
<feature type="non-terminal residue" evidence="2">
    <location>
        <position position="1"/>
    </location>
</feature>
<dbReference type="EMBL" id="NPBS01000948">
    <property type="protein sequence ID" value="PAF11641.1"/>
    <property type="molecule type" value="Genomic_DNA"/>
</dbReference>
<dbReference type="Pfam" id="PF00668">
    <property type="entry name" value="Condensation"/>
    <property type="match status" value="1"/>
</dbReference>
<organism evidence="2 3">
    <name type="scientific">Shouchella clausii</name>
    <name type="common">Alkalihalobacillus clausii</name>
    <dbReference type="NCBI Taxonomy" id="79880"/>
    <lineage>
        <taxon>Bacteria</taxon>
        <taxon>Bacillati</taxon>
        <taxon>Bacillota</taxon>
        <taxon>Bacilli</taxon>
        <taxon>Bacillales</taxon>
        <taxon>Bacillaceae</taxon>
        <taxon>Shouchella</taxon>
    </lineage>
</organism>
<dbReference type="InterPro" id="IPR001242">
    <property type="entry name" value="Condensation_dom"/>
</dbReference>
<dbReference type="RefSeq" id="WP_143118191.1">
    <property type="nucleotide sequence ID" value="NZ_NPBS01000948.1"/>
</dbReference>
<dbReference type="Gene3D" id="3.30.559.30">
    <property type="entry name" value="Nonribosomal peptide synthetase, condensation domain"/>
    <property type="match status" value="1"/>
</dbReference>
<dbReference type="AlphaFoldDB" id="A0A268QWN5"/>
<evidence type="ECO:0000259" key="1">
    <source>
        <dbReference type="Pfam" id="PF00668"/>
    </source>
</evidence>
<evidence type="ECO:0000313" key="2">
    <source>
        <dbReference type="EMBL" id="PAF11641.1"/>
    </source>
</evidence>
<evidence type="ECO:0000313" key="3">
    <source>
        <dbReference type="Proteomes" id="UP000216133"/>
    </source>
</evidence>
<dbReference type="GO" id="GO:0003824">
    <property type="term" value="F:catalytic activity"/>
    <property type="evidence" value="ECO:0007669"/>
    <property type="project" value="InterPro"/>
</dbReference>
<feature type="non-terminal residue" evidence="2">
    <location>
        <position position="70"/>
    </location>
</feature>
<dbReference type="Proteomes" id="UP000216133">
    <property type="component" value="Unassembled WGS sequence"/>
</dbReference>
<comment type="caution">
    <text evidence="2">The sequence shown here is derived from an EMBL/GenBank/DDBJ whole genome shotgun (WGS) entry which is preliminary data.</text>
</comment>
<proteinExistence type="predicted"/>
<protein>
    <recommendedName>
        <fullName evidence="1">Condensation domain-containing protein</fullName>
    </recommendedName>
</protein>
<reference evidence="2 3" key="1">
    <citation type="submission" date="2017-07" db="EMBL/GenBank/DDBJ databases">
        <title>Isolation and whole genome analysis of endospore-forming bacteria from heroin.</title>
        <authorList>
            <person name="Kalinowski J."/>
            <person name="Ahrens B."/>
            <person name="Al-Dilaimi A."/>
            <person name="Winkler A."/>
            <person name="Wibberg D."/>
            <person name="Schleenbecker U."/>
            <person name="Ruckert C."/>
            <person name="Wolfel R."/>
            <person name="Grass G."/>
        </authorList>
    </citation>
    <scope>NUCLEOTIDE SEQUENCE [LARGE SCALE GENOMIC DNA]</scope>
    <source>
        <strain evidence="2 3">7523-2</strain>
    </source>
</reference>
<gene>
    <name evidence="2" type="ORF">CHH61_26225</name>
</gene>
<name>A0A268QWN5_SHOCL</name>